<organism evidence="2 3">
    <name type="scientific">Phormidium tenue NIES-30</name>
    <dbReference type="NCBI Taxonomy" id="549789"/>
    <lineage>
        <taxon>Bacteria</taxon>
        <taxon>Bacillati</taxon>
        <taxon>Cyanobacteriota</taxon>
        <taxon>Cyanophyceae</taxon>
        <taxon>Oscillatoriophycideae</taxon>
        <taxon>Oscillatoriales</taxon>
        <taxon>Oscillatoriaceae</taxon>
        <taxon>Phormidium</taxon>
    </lineage>
</organism>
<dbReference type="Pfam" id="PF05437">
    <property type="entry name" value="AzlD"/>
    <property type="match status" value="1"/>
</dbReference>
<name>A0A1U7J136_9CYAN</name>
<proteinExistence type="predicted"/>
<keyword evidence="1" id="KW-0472">Membrane</keyword>
<keyword evidence="1" id="KW-0812">Transmembrane</keyword>
<feature type="transmembrane region" description="Helical" evidence="1">
    <location>
        <begin position="87"/>
        <end position="104"/>
    </location>
</feature>
<keyword evidence="1" id="KW-1133">Transmembrane helix</keyword>
<dbReference type="STRING" id="549789.NIES30_20135"/>
<accession>A0A1U7J136</accession>
<keyword evidence="3" id="KW-1185">Reference proteome</keyword>
<dbReference type="EMBL" id="MRCG01000017">
    <property type="protein sequence ID" value="OKH45434.1"/>
    <property type="molecule type" value="Genomic_DNA"/>
</dbReference>
<reference evidence="2 3" key="1">
    <citation type="submission" date="2016-11" db="EMBL/GenBank/DDBJ databases">
        <title>Draft Genome Sequences of Nine Cyanobacterial Strains from Diverse Habitats.</title>
        <authorList>
            <person name="Zhu T."/>
            <person name="Hou S."/>
            <person name="Lu X."/>
            <person name="Hess W.R."/>
        </authorList>
    </citation>
    <scope>NUCLEOTIDE SEQUENCE [LARGE SCALE GENOMIC DNA]</scope>
    <source>
        <strain evidence="2 3">NIES-30</strain>
    </source>
</reference>
<sequence>MNDWLLVASMALVTFAIRYVLLAFSGRIQLSPTLVHALGYVPPVVLTAIVVPAVVFPDGSTLALGWQNARLVGAIASVILALWRKNLLLTIAGGMATFWGWQWLVS</sequence>
<protein>
    <submittedName>
        <fullName evidence="2">Branched-chain amino acid transport</fullName>
    </submittedName>
</protein>
<dbReference type="InterPro" id="IPR008407">
    <property type="entry name" value="Brnchd-chn_aa_trnsp_AzlD"/>
</dbReference>
<feature type="transmembrane region" description="Helical" evidence="1">
    <location>
        <begin position="37"/>
        <end position="56"/>
    </location>
</feature>
<evidence type="ECO:0000313" key="2">
    <source>
        <dbReference type="EMBL" id="OKH45434.1"/>
    </source>
</evidence>
<dbReference type="AlphaFoldDB" id="A0A1U7J136"/>
<gene>
    <name evidence="2" type="ORF">NIES30_20135</name>
</gene>
<feature type="transmembrane region" description="Helical" evidence="1">
    <location>
        <begin position="6"/>
        <end position="25"/>
    </location>
</feature>
<comment type="caution">
    <text evidence="2">The sequence shown here is derived from an EMBL/GenBank/DDBJ whole genome shotgun (WGS) entry which is preliminary data.</text>
</comment>
<evidence type="ECO:0000256" key="1">
    <source>
        <dbReference type="SAM" id="Phobius"/>
    </source>
</evidence>
<dbReference type="OrthoDB" id="515103at2"/>
<feature type="transmembrane region" description="Helical" evidence="1">
    <location>
        <begin position="62"/>
        <end position="82"/>
    </location>
</feature>
<dbReference type="RefSeq" id="WP_073610242.1">
    <property type="nucleotide sequence ID" value="NZ_MRCG01000017.1"/>
</dbReference>
<dbReference type="Proteomes" id="UP000185557">
    <property type="component" value="Unassembled WGS sequence"/>
</dbReference>
<evidence type="ECO:0000313" key="3">
    <source>
        <dbReference type="Proteomes" id="UP000185557"/>
    </source>
</evidence>